<dbReference type="Pfam" id="PF01066">
    <property type="entry name" value="CDP-OH_P_transf"/>
    <property type="match status" value="1"/>
</dbReference>
<dbReference type="EMBL" id="CAEZZE010000102">
    <property type="protein sequence ID" value="CAB4752417.1"/>
    <property type="molecule type" value="Genomic_DNA"/>
</dbReference>
<accession>A0A6J6U1B8</accession>
<dbReference type="InterPro" id="IPR043130">
    <property type="entry name" value="CDP-OH_PTrfase_TM_dom"/>
</dbReference>
<dbReference type="NCBIfam" id="TIGR00560">
    <property type="entry name" value="pgsA"/>
    <property type="match status" value="1"/>
</dbReference>
<dbReference type="GO" id="GO:0046474">
    <property type="term" value="P:glycerophospholipid biosynthetic process"/>
    <property type="evidence" value="ECO:0007669"/>
    <property type="project" value="TreeGrafter"/>
</dbReference>
<sequence length="180" mass="20159">MKLPSFITPNTLTVTRIALIPFGVYALFLDGGDNPNYQIAAWCIFFILGLTDIVDGKWARSSNRITPLGAFLDPVADKALIGAAMISLSLLDRFPWWITILILTREIGITIFRLLVIKGGVIPASKGGKIKTLMQNFGVGFFILPFPTWLEWFRIGFISIAIILTVTTAYDYVRAWMRSR</sequence>
<dbReference type="PANTHER" id="PTHR14269">
    <property type="entry name" value="CDP-DIACYLGLYCEROL--GLYCEROL-3-PHOSPHATE 3-PHOSPHATIDYLTRANSFERASE-RELATED"/>
    <property type="match status" value="1"/>
</dbReference>
<proteinExistence type="inferred from homology"/>
<feature type="transmembrane region" description="Helical" evidence="11">
    <location>
        <begin position="152"/>
        <end position="173"/>
    </location>
</feature>
<evidence type="ECO:0000256" key="6">
    <source>
        <dbReference type="ARBA" id="ARBA00022989"/>
    </source>
</evidence>
<feature type="transmembrane region" description="Helical" evidence="11">
    <location>
        <begin position="94"/>
        <end position="116"/>
    </location>
</feature>
<evidence type="ECO:0000256" key="3">
    <source>
        <dbReference type="ARBA" id="ARBA00022516"/>
    </source>
</evidence>
<dbReference type="InterPro" id="IPR048254">
    <property type="entry name" value="CDP_ALCOHOL_P_TRANSF_CS"/>
</dbReference>
<evidence type="ECO:0000256" key="7">
    <source>
        <dbReference type="ARBA" id="ARBA00023098"/>
    </source>
</evidence>
<dbReference type="GO" id="GO:0016020">
    <property type="term" value="C:membrane"/>
    <property type="evidence" value="ECO:0007669"/>
    <property type="project" value="UniProtKB-SubCell"/>
</dbReference>
<protein>
    <submittedName>
        <fullName evidence="12">Unannotated protein</fullName>
    </submittedName>
</protein>
<dbReference type="PIRSF" id="PIRSF000847">
    <property type="entry name" value="Phos_ph_gly_syn"/>
    <property type="match status" value="1"/>
</dbReference>
<dbReference type="PROSITE" id="PS00379">
    <property type="entry name" value="CDP_ALCOHOL_P_TRANSF"/>
    <property type="match status" value="1"/>
</dbReference>
<keyword evidence="4" id="KW-0808">Transferase</keyword>
<evidence type="ECO:0000256" key="5">
    <source>
        <dbReference type="ARBA" id="ARBA00022692"/>
    </source>
</evidence>
<dbReference type="PANTHER" id="PTHR14269:SF52">
    <property type="entry name" value="PHOSPHATIDYLGLYCEROPHOSPHATE SYNTHASE-RELATED"/>
    <property type="match status" value="1"/>
</dbReference>
<dbReference type="InterPro" id="IPR050324">
    <property type="entry name" value="CDP-alcohol_PTase-I"/>
</dbReference>
<organism evidence="12">
    <name type="scientific">freshwater metagenome</name>
    <dbReference type="NCBI Taxonomy" id="449393"/>
    <lineage>
        <taxon>unclassified sequences</taxon>
        <taxon>metagenomes</taxon>
        <taxon>ecological metagenomes</taxon>
    </lineage>
</organism>
<name>A0A6J6U1B8_9ZZZZ</name>
<comment type="subcellular location">
    <subcellularLocation>
        <location evidence="1">Membrane</location>
        <topology evidence="1">Multi-pass membrane protein</topology>
    </subcellularLocation>
</comment>
<keyword evidence="10" id="KW-1208">Phospholipid metabolism</keyword>
<feature type="transmembrane region" description="Helical" evidence="11">
    <location>
        <begin position="12"/>
        <end position="29"/>
    </location>
</feature>
<comment type="similarity">
    <text evidence="2">Belongs to the CDP-alcohol phosphatidyltransferase class-I family.</text>
</comment>
<dbReference type="AlphaFoldDB" id="A0A6J6U1B8"/>
<keyword evidence="5 11" id="KW-0812">Transmembrane</keyword>
<keyword evidence="6 11" id="KW-1133">Transmembrane helix</keyword>
<gene>
    <name evidence="12" type="ORF">UFOPK2827_00619</name>
</gene>
<evidence type="ECO:0000256" key="4">
    <source>
        <dbReference type="ARBA" id="ARBA00022679"/>
    </source>
</evidence>
<evidence type="ECO:0000256" key="11">
    <source>
        <dbReference type="SAM" id="Phobius"/>
    </source>
</evidence>
<dbReference type="Gene3D" id="1.20.120.1760">
    <property type="match status" value="1"/>
</dbReference>
<keyword evidence="9" id="KW-0594">Phospholipid biosynthesis</keyword>
<reference evidence="12" key="1">
    <citation type="submission" date="2020-05" db="EMBL/GenBank/DDBJ databases">
        <authorList>
            <person name="Chiriac C."/>
            <person name="Salcher M."/>
            <person name="Ghai R."/>
            <person name="Kavagutti S V."/>
        </authorList>
    </citation>
    <scope>NUCLEOTIDE SEQUENCE</scope>
</reference>
<keyword evidence="8 11" id="KW-0472">Membrane</keyword>
<evidence type="ECO:0000256" key="2">
    <source>
        <dbReference type="ARBA" id="ARBA00010441"/>
    </source>
</evidence>
<evidence type="ECO:0000313" key="12">
    <source>
        <dbReference type="EMBL" id="CAB4752417.1"/>
    </source>
</evidence>
<evidence type="ECO:0000256" key="9">
    <source>
        <dbReference type="ARBA" id="ARBA00023209"/>
    </source>
</evidence>
<evidence type="ECO:0000256" key="8">
    <source>
        <dbReference type="ARBA" id="ARBA00023136"/>
    </source>
</evidence>
<keyword evidence="3" id="KW-0444">Lipid biosynthesis</keyword>
<dbReference type="InterPro" id="IPR004570">
    <property type="entry name" value="Phosphatidylglycerol_P_synth"/>
</dbReference>
<evidence type="ECO:0000256" key="10">
    <source>
        <dbReference type="ARBA" id="ARBA00023264"/>
    </source>
</evidence>
<evidence type="ECO:0000256" key="1">
    <source>
        <dbReference type="ARBA" id="ARBA00004141"/>
    </source>
</evidence>
<dbReference type="GO" id="GO:0008444">
    <property type="term" value="F:CDP-diacylglycerol-glycerol-3-phosphate 3-phosphatidyltransferase activity"/>
    <property type="evidence" value="ECO:0007669"/>
    <property type="project" value="InterPro"/>
</dbReference>
<keyword evidence="7" id="KW-0443">Lipid metabolism</keyword>
<dbReference type="InterPro" id="IPR000462">
    <property type="entry name" value="CDP-OH_P_trans"/>
</dbReference>